<evidence type="ECO:0000313" key="1">
    <source>
        <dbReference type="EMBL" id="KAF9689641.1"/>
    </source>
</evidence>
<dbReference type="Proteomes" id="UP000657918">
    <property type="component" value="Unassembled WGS sequence"/>
</dbReference>
<comment type="caution">
    <text evidence="1">The sequence shown here is derived from an EMBL/GenBank/DDBJ whole genome shotgun (WGS) entry which is preliminary data.</text>
</comment>
<proteinExistence type="predicted"/>
<organism evidence="1 2">
    <name type="scientific">Salix dunnii</name>
    <dbReference type="NCBI Taxonomy" id="1413687"/>
    <lineage>
        <taxon>Eukaryota</taxon>
        <taxon>Viridiplantae</taxon>
        <taxon>Streptophyta</taxon>
        <taxon>Embryophyta</taxon>
        <taxon>Tracheophyta</taxon>
        <taxon>Spermatophyta</taxon>
        <taxon>Magnoliopsida</taxon>
        <taxon>eudicotyledons</taxon>
        <taxon>Gunneridae</taxon>
        <taxon>Pentapetalae</taxon>
        <taxon>rosids</taxon>
        <taxon>fabids</taxon>
        <taxon>Malpighiales</taxon>
        <taxon>Salicaceae</taxon>
        <taxon>Saliceae</taxon>
        <taxon>Salix</taxon>
    </lineage>
</organism>
<name>A0A835TK66_9ROSI</name>
<dbReference type="EMBL" id="JADGMS010000001">
    <property type="protein sequence ID" value="KAF9689641.1"/>
    <property type="molecule type" value="Genomic_DNA"/>
</dbReference>
<evidence type="ECO:0000313" key="2">
    <source>
        <dbReference type="Proteomes" id="UP000657918"/>
    </source>
</evidence>
<sequence>MRTAIPFKNTINIHMLGVDLVKLFRAVRMGLVKTIRRPSRATTKACKMDPAHQRSNFLVYRIDSDFSKATTLCFLPGPSRRKETSPYSFTQPIVPLFSHLV</sequence>
<accession>A0A835TK66</accession>
<protein>
    <submittedName>
        <fullName evidence="1">Uncharacterized protein</fullName>
    </submittedName>
</protein>
<keyword evidence="2" id="KW-1185">Reference proteome</keyword>
<gene>
    <name evidence="1" type="ORF">SADUNF_Sadunf01G0113400</name>
</gene>
<reference evidence="1 2" key="1">
    <citation type="submission" date="2020-10" db="EMBL/GenBank/DDBJ databases">
        <title>Plant Genome Project.</title>
        <authorList>
            <person name="Zhang R.-G."/>
        </authorList>
    </citation>
    <scope>NUCLEOTIDE SEQUENCE [LARGE SCALE GENOMIC DNA]</scope>
    <source>
        <strain evidence="1">FAFU-HL-1</strain>
        <tissue evidence="1">Leaf</tissue>
    </source>
</reference>
<dbReference type="AlphaFoldDB" id="A0A835TK66"/>